<name>X1ERZ9_9ZZZZ</name>
<comment type="caution">
    <text evidence="1">The sequence shown here is derived from an EMBL/GenBank/DDBJ whole genome shotgun (WGS) entry which is preliminary data.</text>
</comment>
<dbReference type="Gene3D" id="3.40.190.10">
    <property type="entry name" value="Periplasmic binding protein-like II"/>
    <property type="match status" value="2"/>
</dbReference>
<protein>
    <submittedName>
        <fullName evidence="1">Uncharacterized protein</fullName>
    </submittedName>
</protein>
<dbReference type="AlphaFoldDB" id="X1ERZ9"/>
<sequence>RRVWRLKRCFRFVSGFSLAANSNWLATAEDADTSGYTSLQNKALELIGSVDNIAQFLDRDTRPDFASTVVLPSIQDWLNDPKDIDGITASMEEQAEAIFATDQ</sequence>
<accession>X1ERZ9</accession>
<feature type="non-terminal residue" evidence="1">
    <location>
        <position position="1"/>
    </location>
</feature>
<gene>
    <name evidence="1" type="ORF">S01H4_64543</name>
</gene>
<evidence type="ECO:0000313" key="1">
    <source>
        <dbReference type="EMBL" id="GAH11413.1"/>
    </source>
</evidence>
<organism evidence="1">
    <name type="scientific">marine sediment metagenome</name>
    <dbReference type="NCBI Taxonomy" id="412755"/>
    <lineage>
        <taxon>unclassified sequences</taxon>
        <taxon>metagenomes</taxon>
        <taxon>ecological metagenomes</taxon>
    </lineage>
</organism>
<reference evidence="1" key="1">
    <citation type="journal article" date="2014" name="Front. Microbiol.">
        <title>High frequency of phylogenetically diverse reductive dehalogenase-homologous genes in deep subseafloor sedimentary metagenomes.</title>
        <authorList>
            <person name="Kawai M."/>
            <person name="Futagami T."/>
            <person name="Toyoda A."/>
            <person name="Takaki Y."/>
            <person name="Nishi S."/>
            <person name="Hori S."/>
            <person name="Arai W."/>
            <person name="Tsubouchi T."/>
            <person name="Morono Y."/>
            <person name="Uchiyama I."/>
            <person name="Ito T."/>
            <person name="Fujiyama A."/>
            <person name="Inagaki F."/>
            <person name="Takami H."/>
        </authorList>
    </citation>
    <scope>NUCLEOTIDE SEQUENCE</scope>
    <source>
        <strain evidence="1">Expedition CK06-06</strain>
    </source>
</reference>
<dbReference type="EMBL" id="BART01039178">
    <property type="protein sequence ID" value="GAH11413.1"/>
    <property type="molecule type" value="Genomic_DNA"/>
</dbReference>
<proteinExistence type="predicted"/>